<accession>A0A6M8N948</accession>
<evidence type="ECO:0000313" key="1">
    <source>
        <dbReference type="EMBL" id="QKF74477.1"/>
    </source>
</evidence>
<dbReference type="RefSeq" id="WP_026806310.1">
    <property type="nucleotide sequence ID" value="NZ_CP053838.1"/>
</dbReference>
<dbReference type="EMBL" id="CP053838">
    <property type="protein sequence ID" value="QKF74477.1"/>
    <property type="molecule type" value="Genomic_DNA"/>
</dbReference>
<organism evidence="1">
    <name type="scientific">Aliarcobacter faecis</name>
    <dbReference type="NCBI Taxonomy" id="1564138"/>
    <lineage>
        <taxon>Bacteria</taxon>
        <taxon>Pseudomonadati</taxon>
        <taxon>Campylobacterota</taxon>
        <taxon>Epsilonproteobacteria</taxon>
        <taxon>Campylobacterales</taxon>
        <taxon>Arcobacteraceae</taxon>
        <taxon>Aliarcobacter</taxon>
    </lineage>
</organism>
<geneLocation type="plasmid" evidence="1">
    <name>pAFAEC</name>
</geneLocation>
<dbReference type="OrthoDB" id="190848at2"/>
<proteinExistence type="predicted"/>
<name>A0A6M8N948_9BACT</name>
<sequence length="280" mass="34127">MPFREIFFENFLLRASHINTLNDPFEMEPSIEWWANLFLELKHYRFGQTKEEIFSYIRMQNLNSPWRHLGTDLFKDHGIISFTETKDNILMWSHYSNNHTGIVIEFDLAHPFFSKKFIEKEHNYLGNPQKVLYRKERLISSDYLLEPYFHKSSDWIYEQEYRMLLKLSNSDKILIHKDYCDKKFEDECVFSSYKEELEKINENFFEIRNSYNTSFLNNPNTMFMFKVSPDAIKSVYLGCRMKDEDINKLIELKEREDLKHIKLYKSSIHDKRYELNFFEI</sequence>
<protein>
    <submittedName>
        <fullName evidence="1">DUF2971 domain-containing protein</fullName>
    </submittedName>
</protein>
<dbReference type="KEGG" id="afc:AFAEC_a0031"/>
<keyword evidence="1" id="KW-0614">Plasmid</keyword>
<dbReference type="InterPro" id="IPR021352">
    <property type="entry name" value="DUF2971"/>
</dbReference>
<dbReference type="Pfam" id="PF11185">
    <property type="entry name" value="DUF2971"/>
    <property type="match status" value="1"/>
</dbReference>
<dbReference type="AlphaFoldDB" id="A0A6M8N948"/>
<reference evidence="1" key="1">
    <citation type="submission" date="2020-05" db="EMBL/GenBank/DDBJ databases">
        <title>Complete genome sequencing of Campylobacter and Arcobacter type strains.</title>
        <authorList>
            <person name="Miller W.G."/>
            <person name="Yee E."/>
        </authorList>
    </citation>
    <scope>NUCLEOTIDE SEQUENCE [LARGE SCALE GENOMIC DNA]</scope>
    <source>
        <strain evidence="1">CCUG 66484</strain>
        <plasmid evidence="1">pAFAEC</plasmid>
    </source>
</reference>
<gene>
    <name evidence="1" type="ORF">AFAEC_a0031</name>
</gene>